<accession>A0AAE0VBR2</accession>
<evidence type="ECO:0000256" key="1">
    <source>
        <dbReference type="SAM" id="MobiDB-lite"/>
    </source>
</evidence>
<evidence type="ECO:0000313" key="2">
    <source>
        <dbReference type="EMBL" id="KAK3554327.1"/>
    </source>
</evidence>
<name>A0AAE0VBR2_9TELE</name>
<comment type="caution">
    <text evidence="2">The sequence shown here is derived from an EMBL/GenBank/DDBJ whole genome shotgun (WGS) entry which is preliminary data.</text>
</comment>
<evidence type="ECO:0000313" key="3">
    <source>
        <dbReference type="Proteomes" id="UP001274896"/>
    </source>
</evidence>
<gene>
    <name evidence="2" type="ORF">QTP70_020799</name>
</gene>
<protein>
    <submittedName>
        <fullName evidence="2">Uncharacterized protein</fullName>
    </submittedName>
</protein>
<dbReference type="AlphaFoldDB" id="A0AAE0VBR2"/>
<organism evidence="2 3">
    <name type="scientific">Hemibagrus guttatus</name>
    <dbReference type="NCBI Taxonomy" id="175788"/>
    <lineage>
        <taxon>Eukaryota</taxon>
        <taxon>Metazoa</taxon>
        <taxon>Chordata</taxon>
        <taxon>Craniata</taxon>
        <taxon>Vertebrata</taxon>
        <taxon>Euteleostomi</taxon>
        <taxon>Actinopterygii</taxon>
        <taxon>Neopterygii</taxon>
        <taxon>Teleostei</taxon>
        <taxon>Ostariophysi</taxon>
        <taxon>Siluriformes</taxon>
        <taxon>Bagridae</taxon>
        <taxon>Hemibagrus</taxon>
    </lineage>
</organism>
<dbReference type="Proteomes" id="UP001274896">
    <property type="component" value="Unassembled WGS sequence"/>
</dbReference>
<dbReference type="EMBL" id="JAUCMX010000002">
    <property type="protein sequence ID" value="KAK3554327.1"/>
    <property type="molecule type" value="Genomic_DNA"/>
</dbReference>
<keyword evidence="3" id="KW-1185">Reference proteome</keyword>
<sequence length="125" mass="14031">MESGNEQSQGDMNKDTEDSTQLANSQNTEECEGTDMTIDDSGFTPVRQWWDHGKVLIQQLCREYTVNITRDITKSLEDLEIGIVELQALAESTGDRRHVEDLKVKKALMSVQTVSSGPDLKELTK</sequence>
<proteinExistence type="predicted"/>
<feature type="compositionally biased region" description="Polar residues" evidence="1">
    <location>
        <begin position="1"/>
        <end position="11"/>
    </location>
</feature>
<feature type="compositionally biased region" description="Polar residues" evidence="1">
    <location>
        <begin position="19"/>
        <end position="28"/>
    </location>
</feature>
<reference evidence="2" key="1">
    <citation type="submission" date="2023-06" db="EMBL/GenBank/DDBJ databases">
        <title>Male Hemibagrus guttatus genome.</title>
        <authorList>
            <person name="Bian C."/>
        </authorList>
    </citation>
    <scope>NUCLEOTIDE SEQUENCE</scope>
    <source>
        <strain evidence="2">Male_cb2023</strain>
        <tissue evidence="2">Muscle</tissue>
    </source>
</reference>
<feature type="region of interest" description="Disordered" evidence="1">
    <location>
        <begin position="1"/>
        <end position="39"/>
    </location>
</feature>